<dbReference type="Pfam" id="PF11977">
    <property type="entry name" value="RNase_Zc3h12a"/>
    <property type="match status" value="1"/>
</dbReference>
<evidence type="ECO:0000256" key="1">
    <source>
        <dbReference type="SAM" id="SignalP"/>
    </source>
</evidence>
<protein>
    <recommendedName>
        <fullName evidence="2">RNase NYN domain-containing protein</fullName>
    </recommendedName>
</protein>
<gene>
    <name evidence="3" type="ORF">CHC_T00008202001</name>
</gene>
<organism evidence="3 4">
    <name type="scientific">Chondrus crispus</name>
    <name type="common">Carrageen Irish moss</name>
    <name type="synonym">Polymorpha crispa</name>
    <dbReference type="NCBI Taxonomy" id="2769"/>
    <lineage>
        <taxon>Eukaryota</taxon>
        <taxon>Rhodophyta</taxon>
        <taxon>Florideophyceae</taxon>
        <taxon>Rhodymeniophycidae</taxon>
        <taxon>Gigartinales</taxon>
        <taxon>Gigartinaceae</taxon>
        <taxon>Chondrus</taxon>
    </lineage>
</organism>
<dbReference type="Gramene" id="CDF32590">
    <property type="protein sequence ID" value="CDF32590"/>
    <property type="gene ID" value="CHC_T00008202001"/>
</dbReference>
<dbReference type="OrthoDB" id="392925at2759"/>
<keyword evidence="4" id="KW-1185">Reference proteome</keyword>
<dbReference type="Gene3D" id="3.40.50.11980">
    <property type="match status" value="1"/>
</dbReference>
<dbReference type="InterPro" id="IPR021869">
    <property type="entry name" value="RNase_Zc3h12_NYN"/>
</dbReference>
<keyword evidence="1" id="KW-0732">Signal</keyword>
<dbReference type="Proteomes" id="UP000012073">
    <property type="component" value="Unassembled WGS sequence"/>
</dbReference>
<proteinExistence type="predicted"/>
<feature type="domain" description="RNase NYN" evidence="2">
    <location>
        <begin position="177"/>
        <end position="313"/>
    </location>
</feature>
<dbReference type="EMBL" id="HG001524">
    <property type="protein sequence ID" value="CDF32590.1"/>
    <property type="molecule type" value="Genomic_DNA"/>
</dbReference>
<evidence type="ECO:0000259" key="2">
    <source>
        <dbReference type="Pfam" id="PF11977"/>
    </source>
</evidence>
<feature type="chain" id="PRO_5004454437" description="RNase NYN domain-containing protein" evidence="1">
    <location>
        <begin position="20"/>
        <end position="315"/>
    </location>
</feature>
<sequence>MVAFMLLRAILSLIPGCKNIWQNSTPEAEAGAEKSRQVGQIRITQNVVETEASLLEIVEELKAKLHFERLKNNMLWGQERERRISQENTDRIQRRLICVLKRRELQWQESMREAREKLAAFETPSLDMSPTPLTSAENITTRTGDQNRIFMPTVLLNRCEPRIRLSHCHDPLFNHPEHVVVDGENVILSGGKANKDNNILSLVNHYQMKKQYPLVVLMHFRVNKRNNKDGKWGIAEKLSSSLNGNWQVIPVPINADDDMYAINLAKNIDAIIVSNDKFRKQISEQETPEKQEELAKFVKEKRVRYTFKKGKYYPY</sequence>
<dbReference type="AlphaFoldDB" id="R7Q554"/>
<evidence type="ECO:0000313" key="3">
    <source>
        <dbReference type="EMBL" id="CDF32590.1"/>
    </source>
</evidence>
<name>R7Q554_CHOCR</name>
<dbReference type="GeneID" id="17320078"/>
<reference evidence="4" key="1">
    <citation type="journal article" date="2013" name="Proc. Natl. Acad. Sci. U.S.A.">
        <title>Genome structure and metabolic features in the red seaweed Chondrus crispus shed light on evolution of the Archaeplastida.</title>
        <authorList>
            <person name="Collen J."/>
            <person name="Porcel B."/>
            <person name="Carre W."/>
            <person name="Ball S.G."/>
            <person name="Chaparro C."/>
            <person name="Tonon T."/>
            <person name="Barbeyron T."/>
            <person name="Michel G."/>
            <person name="Noel B."/>
            <person name="Valentin K."/>
            <person name="Elias M."/>
            <person name="Artiguenave F."/>
            <person name="Arun A."/>
            <person name="Aury J.M."/>
            <person name="Barbosa-Neto J.F."/>
            <person name="Bothwell J.H."/>
            <person name="Bouget F.Y."/>
            <person name="Brillet L."/>
            <person name="Cabello-Hurtado F."/>
            <person name="Capella-Gutierrez S."/>
            <person name="Charrier B."/>
            <person name="Cladiere L."/>
            <person name="Cock J.M."/>
            <person name="Coelho S.M."/>
            <person name="Colleoni C."/>
            <person name="Czjzek M."/>
            <person name="Da Silva C."/>
            <person name="Delage L."/>
            <person name="Denoeud F."/>
            <person name="Deschamps P."/>
            <person name="Dittami S.M."/>
            <person name="Gabaldon T."/>
            <person name="Gachon C.M."/>
            <person name="Groisillier A."/>
            <person name="Herve C."/>
            <person name="Jabbari K."/>
            <person name="Katinka M."/>
            <person name="Kloareg B."/>
            <person name="Kowalczyk N."/>
            <person name="Labadie K."/>
            <person name="Leblanc C."/>
            <person name="Lopez P.J."/>
            <person name="McLachlan D.H."/>
            <person name="Meslet-Cladiere L."/>
            <person name="Moustafa A."/>
            <person name="Nehr Z."/>
            <person name="Nyvall Collen P."/>
            <person name="Panaud O."/>
            <person name="Partensky F."/>
            <person name="Poulain J."/>
            <person name="Rensing S.A."/>
            <person name="Rousvoal S."/>
            <person name="Samson G."/>
            <person name="Symeonidi A."/>
            <person name="Weissenbach J."/>
            <person name="Zambounis A."/>
            <person name="Wincker P."/>
            <person name="Boyen C."/>
        </authorList>
    </citation>
    <scope>NUCLEOTIDE SEQUENCE [LARGE SCALE GENOMIC DNA]</scope>
    <source>
        <strain evidence="4">cv. Stackhouse</strain>
    </source>
</reference>
<dbReference type="RefSeq" id="XP_005712361.1">
    <property type="nucleotide sequence ID" value="XM_005712304.1"/>
</dbReference>
<evidence type="ECO:0000313" key="4">
    <source>
        <dbReference type="Proteomes" id="UP000012073"/>
    </source>
</evidence>
<dbReference type="KEGG" id="ccp:CHC_T00008202001"/>
<feature type="signal peptide" evidence="1">
    <location>
        <begin position="1"/>
        <end position="19"/>
    </location>
</feature>
<accession>R7Q554</accession>